<dbReference type="PANTHER" id="PTHR37981">
    <property type="entry name" value="LIPASE 2"/>
    <property type="match status" value="1"/>
</dbReference>
<feature type="chain" id="PRO_5046383240" evidence="1">
    <location>
        <begin position="20"/>
        <end position="248"/>
    </location>
</feature>
<keyword evidence="1" id="KW-0732">Signal</keyword>
<evidence type="ECO:0000259" key="2">
    <source>
        <dbReference type="Pfam" id="PF13472"/>
    </source>
</evidence>
<name>A0ABQ2UY36_9PSEU</name>
<dbReference type="GO" id="GO:0016787">
    <property type="term" value="F:hydrolase activity"/>
    <property type="evidence" value="ECO:0007669"/>
    <property type="project" value="UniProtKB-KW"/>
</dbReference>
<keyword evidence="3" id="KW-0378">Hydrolase</keyword>
<dbReference type="PANTHER" id="PTHR37981:SF1">
    <property type="entry name" value="SGNH HYDROLASE-TYPE ESTERASE DOMAIN-CONTAINING PROTEIN"/>
    <property type="match status" value="1"/>
</dbReference>
<dbReference type="InterPro" id="IPR013830">
    <property type="entry name" value="SGNH_hydro"/>
</dbReference>
<dbReference type="SUPFAM" id="SSF52266">
    <property type="entry name" value="SGNH hydrolase"/>
    <property type="match status" value="1"/>
</dbReference>
<protein>
    <submittedName>
        <fullName evidence="3">Hydrolase</fullName>
    </submittedName>
</protein>
<dbReference type="Gene3D" id="3.40.50.1110">
    <property type="entry name" value="SGNH hydrolase"/>
    <property type="match status" value="1"/>
</dbReference>
<evidence type="ECO:0000313" key="3">
    <source>
        <dbReference type="EMBL" id="GGU59649.1"/>
    </source>
</evidence>
<dbReference type="InterPro" id="IPR036514">
    <property type="entry name" value="SGNH_hydro_sf"/>
</dbReference>
<dbReference type="Pfam" id="PF13472">
    <property type="entry name" value="Lipase_GDSL_2"/>
    <property type="match status" value="1"/>
</dbReference>
<feature type="signal peptide" evidence="1">
    <location>
        <begin position="1"/>
        <end position="19"/>
    </location>
</feature>
<dbReference type="InterPro" id="IPR037460">
    <property type="entry name" value="SEST-like"/>
</dbReference>
<organism evidence="3 4">
    <name type="scientific">Lentzea flava</name>
    <dbReference type="NCBI Taxonomy" id="103732"/>
    <lineage>
        <taxon>Bacteria</taxon>
        <taxon>Bacillati</taxon>
        <taxon>Actinomycetota</taxon>
        <taxon>Actinomycetes</taxon>
        <taxon>Pseudonocardiales</taxon>
        <taxon>Pseudonocardiaceae</taxon>
        <taxon>Lentzea</taxon>
    </lineage>
</organism>
<dbReference type="CDD" id="cd01823">
    <property type="entry name" value="SEST_like"/>
    <property type="match status" value="1"/>
</dbReference>
<sequence>MGLMAGVLAIALMAPAPIAPEYVALGDSYASGAGAGSYVDGSCRRSANAYPALRGKDFPSFRFVACSGATTKSLKSQFRALTPATTLVTITIGGNDLGFVDVMTTCTLNGDKACVSRVAKAVKFVHEQLPARLDGAYATIRSSAPNAELVVLGYPRLFTPNDQCRTLSKRKRQALNDAADQLSEVTAAAAERAGARYVDVREAFADHGVCSAEPWMNALVSPTEDSYHPNKAGQFAYFEALTARLGKF</sequence>
<comment type="caution">
    <text evidence="3">The sequence shown here is derived from an EMBL/GenBank/DDBJ whole genome shotgun (WGS) entry which is preliminary data.</text>
</comment>
<gene>
    <name evidence="3" type="ORF">GCM10010178_59920</name>
</gene>
<keyword evidence="4" id="KW-1185">Reference proteome</keyword>
<dbReference type="Proteomes" id="UP000649573">
    <property type="component" value="Unassembled WGS sequence"/>
</dbReference>
<evidence type="ECO:0000313" key="4">
    <source>
        <dbReference type="Proteomes" id="UP000649573"/>
    </source>
</evidence>
<reference evidence="4" key="1">
    <citation type="journal article" date="2019" name="Int. J. Syst. Evol. Microbiol.">
        <title>The Global Catalogue of Microorganisms (GCM) 10K type strain sequencing project: providing services to taxonomists for standard genome sequencing and annotation.</title>
        <authorList>
            <consortium name="The Broad Institute Genomics Platform"/>
            <consortium name="The Broad Institute Genome Sequencing Center for Infectious Disease"/>
            <person name="Wu L."/>
            <person name="Ma J."/>
        </authorList>
    </citation>
    <scope>NUCLEOTIDE SEQUENCE [LARGE SCALE GENOMIC DNA]</scope>
    <source>
        <strain evidence="4">JCM 3296</strain>
    </source>
</reference>
<evidence type="ECO:0000256" key="1">
    <source>
        <dbReference type="SAM" id="SignalP"/>
    </source>
</evidence>
<proteinExistence type="predicted"/>
<accession>A0ABQ2UY36</accession>
<dbReference type="EMBL" id="BMRE01000032">
    <property type="protein sequence ID" value="GGU59649.1"/>
    <property type="molecule type" value="Genomic_DNA"/>
</dbReference>
<feature type="domain" description="SGNH hydrolase-type esterase" evidence="2">
    <location>
        <begin position="24"/>
        <end position="234"/>
    </location>
</feature>